<feature type="region of interest" description="Disordered" evidence="1">
    <location>
        <begin position="140"/>
        <end position="219"/>
    </location>
</feature>
<evidence type="ECO:0000256" key="1">
    <source>
        <dbReference type="SAM" id="MobiDB-lite"/>
    </source>
</evidence>
<organism evidence="2 3">
    <name type="scientific">Lichtheimia corymbifera JMRC:FSU:9682</name>
    <dbReference type="NCBI Taxonomy" id="1263082"/>
    <lineage>
        <taxon>Eukaryota</taxon>
        <taxon>Fungi</taxon>
        <taxon>Fungi incertae sedis</taxon>
        <taxon>Mucoromycota</taxon>
        <taxon>Mucoromycotina</taxon>
        <taxon>Mucoromycetes</taxon>
        <taxon>Mucorales</taxon>
        <taxon>Lichtheimiaceae</taxon>
        <taxon>Lichtheimia</taxon>
    </lineage>
</organism>
<feature type="compositionally biased region" description="Basic residues" evidence="1">
    <location>
        <begin position="79"/>
        <end position="88"/>
    </location>
</feature>
<sequence length="528" mass="58781">MPHRGAFEPKDARVTNMYEDEDDDDELDDWSFTSSSDVTPRPRRKLMTGTQALAEFLITTSPEEFQKTNPPKRSSNLFFRRRKNKHARQPSTPSTTASSIRSFAPNTVQRMNHIEIVANDGPPSTSLARIASRTKNGSLISRAPVPRKGINTSSPSSNAAAAAAITPNDPGPILPSNRSIKHRESSIYSESIRHSKSTTTMSVPAANNSNNNSNNNGTVNSNNYPSIRGRPLMRHDTGTTVSFGRRMSEHTFGGTMSNPDNSRNIVSAAAAVAGPPPPPIHPSMQQQQQQYRQERDKKATEALVTHMASQEIEVMEKALIQRLERFQLAKMDKPSDTVAAGLATEHIKALQASLDDQAETDNLFNQHHHPSPKRPVRHVQVQTMSSSFSDESISKSPNNNNSMTAAEDTTHTIIHHNNNNNASRPTSATSENEASLVEQLQQQLAHERQQRRQLQAALDETCDHFETLSGLAYKKLRELWEEKNHWENACIELRERLFSTSMLDQSHVQPPMDDALSGFPDSTYDIDK</sequence>
<accession>A0A068S515</accession>
<feature type="compositionally biased region" description="Basic and acidic residues" evidence="1">
    <location>
        <begin position="1"/>
        <end position="13"/>
    </location>
</feature>
<dbReference type="EMBL" id="CBTN010000042">
    <property type="protein sequence ID" value="CDH56937.1"/>
    <property type="molecule type" value="Genomic_DNA"/>
</dbReference>
<feature type="region of interest" description="Disordered" evidence="1">
    <location>
        <begin position="363"/>
        <end position="438"/>
    </location>
</feature>
<feature type="compositionally biased region" description="Low complexity" evidence="1">
    <location>
        <begin position="207"/>
        <end position="219"/>
    </location>
</feature>
<feature type="compositionally biased region" description="Basic residues" evidence="1">
    <location>
        <begin position="366"/>
        <end position="377"/>
    </location>
</feature>
<feature type="region of interest" description="Disordered" evidence="1">
    <location>
        <begin position="1"/>
        <end position="43"/>
    </location>
</feature>
<reference evidence="2" key="1">
    <citation type="submission" date="2013-08" db="EMBL/GenBank/DDBJ databases">
        <title>Gene expansion shapes genome architecture in the human pathogen Lichtheimia corymbifera: an evolutionary genomics analysis in the ancient terrestrial Mucorales (Mucoromycotina).</title>
        <authorList>
            <person name="Schwartze V.U."/>
            <person name="Winter S."/>
            <person name="Shelest E."/>
            <person name="Marcet-Houben M."/>
            <person name="Horn F."/>
            <person name="Wehner S."/>
            <person name="Hoffmann K."/>
            <person name="Riege K."/>
            <person name="Sammeth M."/>
            <person name="Nowrousian M."/>
            <person name="Valiante V."/>
            <person name="Linde J."/>
            <person name="Jacobsen I.D."/>
            <person name="Marz M."/>
            <person name="Brakhage A.A."/>
            <person name="Gabaldon T."/>
            <person name="Bocker S."/>
            <person name="Voigt K."/>
        </authorList>
    </citation>
    <scope>NUCLEOTIDE SEQUENCE [LARGE SCALE GENOMIC DNA]</scope>
    <source>
        <strain evidence="2">FSU 9682</strain>
    </source>
</reference>
<dbReference type="AlphaFoldDB" id="A0A068S515"/>
<feature type="compositionally biased region" description="Low complexity" evidence="1">
    <location>
        <begin position="150"/>
        <end position="167"/>
    </location>
</feature>
<feature type="compositionally biased region" description="Polar residues" evidence="1">
    <location>
        <begin position="60"/>
        <end position="77"/>
    </location>
</feature>
<proteinExistence type="predicted"/>
<feature type="compositionally biased region" description="Polar residues" evidence="1">
    <location>
        <begin position="197"/>
        <end position="206"/>
    </location>
</feature>
<dbReference type="Proteomes" id="UP000027586">
    <property type="component" value="Unassembled WGS sequence"/>
</dbReference>
<evidence type="ECO:0000313" key="2">
    <source>
        <dbReference type="EMBL" id="CDH56937.1"/>
    </source>
</evidence>
<evidence type="ECO:0000313" key="3">
    <source>
        <dbReference type="Proteomes" id="UP000027586"/>
    </source>
</evidence>
<comment type="caution">
    <text evidence="2">The sequence shown here is derived from an EMBL/GenBank/DDBJ whole genome shotgun (WGS) entry which is preliminary data.</text>
</comment>
<feature type="compositionally biased region" description="Low complexity" evidence="1">
    <location>
        <begin position="385"/>
        <end position="396"/>
    </location>
</feature>
<keyword evidence="3" id="KW-1185">Reference proteome</keyword>
<feature type="compositionally biased region" description="Polar residues" evidence="1">
    <location>
        <begin position="422"/>
        <end position="433"/>
    </location>
</feature>
<feature type="compositionally biased region" description="Low complexity" evidence="1">
    <location>
        <begin position="411"/>
        <end position="421"/>
    </location>
</feature>
<dbReference type="VEuPathDB" id="FungiDB:LCOR_07940.1"/>
<gene>
    <name evidence="2" type="ORF">LCOR_07940.1</name>
</gene>
<feature type="region of interest" description="Disordered" evidence="1">
    <location>
        <begin position="60"/>
        <end position="103"/>
    </location>
</feature>
<feature type="compositionally biased region" description="Acidic residues" evidence="1">
    <location>
        <begin position="18"/>
        <end position="29"/>
    </location>
</feature>
<protein>
    <submittedName>
        <fullName evidence="2">Uncharacterized protein</fullName>
    </submittedName>
</protein>
<name>A0A068S515_9FUNG</name>
<feature type="compositionally biased region" description="Polar residues" evidence="1">
    <location>
        <begin position="89"/>
        <end position="103"/>
    </location>
</feature>
<dbReference type="OrthoDB" id="2289096at2759"/>